<evidence type="ECO:0000313" key="2">
    <source>
        <dbReference type="EMBL" id="WFR97747.1"/>
    </source>
</evidence>
<gene>
    <name evidence="2" type="ORF">PR017_21510</name>
</gene>
<keyword evidence="1" id="KW-0472">Membrane</keyword>
<organism evidence="2 3">
    <name type="scientific">Rhizobium tumorigenes</name>
    <dbReference type="NCBI Taxonomy" id="2041385"/>
    <lineage>
        <taxon>Bacteria</taxon>
        <taxon>Pseudomonadati</taxon>
        <taxon>Pseudomonadota</taxon>
        <taxon>Alphaproteobacteria</taxon>
        <taxon>Hyphomicrobiales</taxon>
        <taxon>Rhizobiaceae</taxon>
        <taxon>Rhizobium/Agrobacterium group</taxon>
        <taxon>Rhizobium</taxon>
    </lineage>
</organism>
<reference evidence="2 3" key="1">
    <citation type="journal article" date="2018" name="Sci. Rep.">
        <title>Rhizobium tumorigenes sp. nov., a novel plant tumorigenic bacterium isolated from cane gall tumors on thornless blackberry.</title>
        <authorList>
            <person name="Kuzmanovi N."/>
            <person name="Smalla K."/>
            <person name="Gronow S."/>
            <person name="PuBawska J."/>
        </authorList>
    </citation>
    <scope>NUCLEOTIDE SEQUENCE [LARGE SCALE GENOMIC DNA]</scope>
    <source>
        <strain evidence="2 3">1078</strain>
    </source>
</reference>
<protein>
    <submittedName>
        <fullName evidence="2">Uncharacterized protein</fullName>
    </submittedName>
</protein>
<evidence type="ECO:0000313" key="3">
    <source>
        <dbReference type="Proteomes" id="UP000249499"/>
    </source>
</evidence>
<name>A0AAF1K7Y5_9HYPH</name>
<reference evidence="3" key="2">
    <citation type="journal article" date="2023" name="MicrobiologyOpen">
        <title>Genomics of the tumorigenes clade of the family Rhizobiaceae and description of Rhizobium rhododendri sp. nov.</title>
        <authorList>
            <person name="Kuzmanovic N."/>
            <person name="diCenzo G.C."/>
            <person name="Bunk B."/>
            <person name="Sproeer C."/>
            <person name="Fruehling A."/>
            <person name="Neumann-Schaal M."/>
            <person name="Overmann J."/>
            <person name="Smalla K."/>
        </authorList>
    </citation>
    <scope>NUCLEOTIDE SEQUENCE [LARGE SCALE GENOMIC DNA]</scope>
    <source>
        <strain evidence="3">1078</strain>
        <plasmid evidence="3">pRt1078</plasmid>
    </source>
</reference>
<geneLocation type="plasmid" evidence="2 3">
    <name>pRt1078</name>
</geneLocation>
<keyword evidence="1" id="KW-0812">Transmembrane</keyword>
<proteinExistence type="predicted"/>
<dbReference type="AlphaFoldDB" id="A0AAF1K7Y5"/>
<keyword evidence="1" id="KW-1133">Transmembrane helix</keyword>
<sequence>MSIITPDIQATIVKIKNLPRRLNPTGLLYIGLSIFLMVSAFRQLQATLTFADLFYLNATLTAGDSANKAVIDRYASQAEAIVSSNECRSDILDGGLAFILRDLDLQDSVAHYEDWATAMERADRYILHALSCSPGDGDLWARLAMVRQASSENSDQLSAILSQSSLLAPSEMYVLRARFFVWRRASAQTLALSSETVERDIRTLLSQAYWKDISEILANPGANLKAYVLAAAKLVPPNRIAMLKLHGVDLAAL</sequence>
<dbReference type="Proteomes" id="UP000249499">
    <property type="component" value="Plasmid pRt1078"/>
</dbReference>
<keyword evidence="2" id="KW-0614">Plasmid</keyword>
<dbReference type="RefSeq" id="WP_279619541.1">
    <property type="nucleotide sequence ID" value="NZ_CP117256.1"/>
</dbReference>
<dbReference type="EMBL" id="CP117256">
    <property type="protein sequence ID" value="WFR97747.1"/>
    <property type="molecule type" value="Genomic_DNA"/>
</dbReference>
<accession>A0AAF1K7Y5</accession>
<keyword evidence="3" id="KW-1185">Reference proteome</keyword>
<feature type="transmembrane region" description="Helical" evidence="1">
    <location>
        <begin position="26"/>
        <end position="44"/>
    </location>
</feature>
<dbReference type="KEGG" id="rtu:PR017_21510"/>
<evidence type="ECO:0000256" key="1">
    <source>
        <dbReference type="SAM" id="Phobius"/>
    </source>
</evidence>